<keyword evidence="3" id="KW-1185">Reference proteome</keyword>
<sequence>MQGGMHRGREGLGSHARVWGHGYLPRSSGKTTRLRVRLPAGSCRTMPLDGGFSRGSPASPPLHSGTPPFLHHFSLIGSKDLDPKSLHSYGKTYPVLTNSSFISTTGPTDECSTTETTDWLLDFPIGFLLTSNLSAFSSSSNVSRVDWLLTFLIGFLLTNSFSAFSSRSNVSGVDWLLAFPIGFFLTSNLRAFSSRSNVSRVDWLLAFLIGFLLTNSFSAFSSRRNVSRSLLIGFLLTSNLGTFISRRNVSRVDTYTKKKTGVGVLLMWGYTISDWLSKALGTVLVSDLPSHTAKKVSLLAELHLASKVTSLWMANGVPEVLKASDAILLAFAAAGVRELVSRRLALQSMRDYFLPTPYINLALPPTSSQYLKLIQVDAHDCTSFKILARNGDVALDVRGSLAPIAAALLHLEIPLQFSRSRKVKFVDVAAMLTNAIEPDRVEESVEDVMGAAVSTSNCVHAQKTNKGSSSSLLYGSNDVLTNQTTPQWRKPFRSPGVYLLGLPGTARTSSLFGSADTSSRPTLRPVPRIHVCCLQCWCRAHIWAGFNIEVLRADECETRRVWSCARMKGREKRRPAASSCTIPACENLGVVPSGFEPDSPWWEANTWVALNSEVLRADEGEVRLVWSCAEMYGWGKREIPEKTRRPAASSDTIPTCGNPSGNRPRAGRHPETRKKGCQSPSVVVISNGTITDVTEITEPVKSAASEHRVHTSRFCNVCGAASCSYLRNILPRWDLCGPTRKTTKDCCCASSVVCKHRRCMFCTRELLPPHGLRGPRADIAALIVHTVFYTSWRTLAQSSPSTVTADNQCAVDIGIFVHMAVESSIANFSGRATVTERLDCLPPTKANWVQSPAGSLRHTLDDSTPIVDLQGNKKRILYCRMWGNTGATANEQTSEGRCPLKRTFGEERRQSALFGSRRIALRLRRERGNINLVAIPLSLLTPSRGNLAIVFCLAGPGVRERRNLAGVVLGEGALWRRSEDPLHLLVVVLRSPFETALCADARGGVPQDAEDDGEGTCVSPSMATEPWSSPPAAVPQSTRQYRGEIASAFTVNNNRTRRQNGVEGQLHGGSPSANQRLMTSTPAGSRATRKYFAVCSSQSAKELSWS</sequence>
<feature type="compositionally biased region" description="Polar residues" evidence="1">
    <location>
        <begin position="1071"/>
        <end position="1083"/>
    </location>
</feature>
<organism evidence="2 3">
    <name type="scientific">Dryococelus australis</name>
    <dbReference type="NCBI Taxonomy" id="614101"/>
    <lineage>
        <taxon>Eukaryota</taxon>
        <taxon>Metazoa</taxon>
        <taxon>Ecdysozoa</taxon>
        <taxon>Arthropoda</taxon>
        <taxon>Hexapoda</taxon>
        <taxon>Insecta</taxon>
        <taxon>Pterygota</taxon>
        <taxon>Neoptera</taxon>
        <taxon>Polyneoptera</taxon>
        <taxon>Phasmatodea</taxon>
        <taxon>Verophasmatodea</taxon>
        <taxon>Anareolatae</taxon>
        <taxon>Phasmatidae</taxon>
        <taxon>Eurycanthinae</taxon>
        <taxon>Dryococelus</taxon>
    </lineage>
</organism>
<reference evidence="2 3" key="1">
    <citation type="submission" date="2023-02" db="EMBL/GenBank/DDBJ databases">
        <title>LHISI_Scaffold_Assembly.</title>
        <authorList>
            <person name="Stuart O.P."/>
            <person name="Cleave R."/>
            <person name="Magrath M.J.L."/>
            <person name="Mikheyev A.S."/>
        </authorList>
    </citation>
    <scope>NUCLEOTIDE SEQUENCE [LARGE SCALE GENOMIC DNA]</scope>
    <source>
        <strain evidence="2">Daus_M_001</strain>
        <tissue evidence="2">Leg muscle</tissue>
    </source>
</reference>
<evidence type="ECO:0000313" key="2">
    <source>
        <dbReference type="EMBL" id="KAJ8885931.1"/>
    </source>
</evidence>
<name>A0ABQ9HNH8_9NEOP</name>
<proteinExistence type="predicted"/>
<feature type="region of interest" description="Disordered" evidence="1">
    <location>
        <begin position="1052"/>
        <end position="1084"/>
    </location>
</feature>
<dbReference type="Proteomes" id="UP001159363">
    <property type="component" value="Chromosome X"/>
</dbReference>
<protein>
    <submittedName>
        <fullName evidence="2">Uncharacterized protein</fullName>
    </submittedName>
</protein>
<feature type="region of interest" description="Disordered" evidence="1">
    <location>
        <begin position="642"/>
        <end position="676"/>
    </location>
</feature>
<feature type="compositionally biased region" description="Polar residues" evidence="1">
    <location>
        <begin position="649"/>
        <end position="661"/>
    </location>
</feature>
<gene>
    <name evidence="2" type="ORF">PR048_012137</name>
</gene>
<feature type="region of interest" description="Disordered" evidence="1">
    <location>
        <begin position="1004"/>
        <end position="1038"/>
    </location>
</feature>
<evidence type="ECO:0000313" key="3">
    <source>
        <dbReference type="Proteomes" id="UP001159363"/>
    </source>
</evidence>
<evidence type="ECO:0000256" key="1">
    <source>
        <dbReference type="SAM" id="MobiDB-lite"/>
    </source>
</evidence>
<accession>A0ABQ9HNH8</accession>
<dbReference type="EMBL" id="JARBHB010000004">
    <property type="protein sequence ID" value="KAJ8885931.1"/>
    <property type="molecule type" value="Genomic_DNA"/>
</dbReference>
<comment type="caution">
    <text evidence="2">The sequence shown here is derived from an EMBL/GenBank/DDBJ whole genome shotgun (WGS) entry which is preliminary data.</text>
</comment>
<feature type="region of interest" description="Disordered" evidence="1">
    <location>
        <begin position="1"/>
        <end position="20"/>
    </location>
</feature>